<organism evidence="1 2">
    <name type="scientific">Auriscalpium vulgare</name>
    <dbReference type="NCBI Taxonomy" id="40419"/>
    <lineage>
        <taxon>Eukaryota</taxon>
        <taxon>Fungi</taxon>
        <taxon>Dikarya</taxon>
        <taxon>Basidiomycota</taxon>
        <taxon>Agaricomycotina</taxon>
        <taxon>Agaricomycetes</taxon>
        <taxon>Russulales</taxon>
        <taxon>Auriscalpiaceae</taxon>
        <taxon>Auriscalpium</taxon>
    </lineage>
</organism>
<feature type="non-terminal residue" evidence="1">
    <location>
        <position position="309"/>
    </location>
</feature>
<dbReference type="EMBL" id="MU276717">
    <property type="protein sequence ID" value="KAI0037781.1"/>
    <property type="molecule type" value="Genomic_DNA"/>
</dbReference>
<reference evidence="1" key="1">
    <citation type="submission" date="2021-02" db="EMBL/GenBank/DDBJ databases">
        <authorList>
            <consortium name="DOE Joint Genome Institute"/>
            <person name="Ahrendt S."/>
            <person name="Looney B.P."/>
            <person name="Miyauchi S."/>
            <person name="Morin E."/>
            <person name="Drula E."/>
            <person name="Courty P.E."/>
            <person name="Chicoki N."/>
            <person name="Fauchery L."/>
            <person name="Kohler A."/>
            <person name="Kuo A."/>
            <person name="Labutti K."/>
            <person name="Pangilinan J."/>
            <person name="Lipzen A."/>
            <person name="Riley R."/>
            <person name="Andreopoulos W."/>
            <person name="He G."/>
            <person name="Johnson J."/>
            <person name="Barry K.W."/>
            <person name="Grigoriev I.V."/>
            <person name="Nagy L."/>
            <person name="Hibbett D."/>
            <person name="Henrissat B."/>
            <person name="Matheny P.B."/>
            <person name="Labbe J."/>
            <person name="Martin F."/>
        </authorList>
    </citation>
    <scope>NUCLEOTIDE SEQUENCE</scope>
    <source>
        <strain evidence="1">FP105234-sp</strain>
    </source>
</reference>
<protein>
    <submittedName>
        <fullName evidence="1">Uncharacterized protein</fullName>
    </submittedName>
</protein>
<dbReference type="Proteomes" id="UP000814033">
    <property type="component" value="Unassembled WGS sequence"/>
</dbReference>
<feature type="non-terminal residue" evidence="1">
    <location>
        <position position="1"/>
    </location>
</feature>
<evidence type="ECO:0000313" key="2">
    <source>
        <dbReference type="Proteomes" id="UP000814033"/>
    </source>
</evidence>
<keyword evidence="2" id="KW-1185">Reference proteome</keyword>
<reference evidence="1" key="2">
    <citation type="journal article" date="2022" name="New Phytol.">
        <title>Evolutionary transition to the ectomycorrhizal habit in the genomes of a hyperdiverse lineage of mushroom-forming fungi.</title>
        <authorList>
            <person name="Looney B."/>
            <person name="Miyauchi S."/>
            <person name="Morin E."/>
            <person name="Drula E."/>
            <person name="Courty P.E."/>
            <person name="Kohler A."/>
            <person name="Kuo A."/>
            <person name="LaButti K."/>
            <person name="Pangilinan J."/>
            <person name="Lipzen A."/>
            <person name="Riley R."/>
            <person name="Andreopoulos W."/>
            <person name="He G."/>
            <person name="Johnson J."/>
            <person name="Nolan M."/>
            <person name="Tritt A."/>
            <person name="Barry K.W."/>
            <person name="Grigoriev I.V."/>
            <person name="Nagy L.G."/>
            <person name="Hibbett D."/>
            <person name="Henrissat B."/>
            <person name="Matheny P.B."/>
            <person name="Labbe J."/>
            <person name="Martin F.M."/>
        </authorList>
    </citation>
    <scope>NUCLEOTIDE SEQUENCE</scope>
    <source>
        <strain evidence="1">FP105234-sp</strain>
    </source>
</reference>
<gene>
    <name evidence="1" type="ORF">FA95DRAFT_1472201</name>
</gene>
<sequence>SDSDGNSDSDMEDGRDSADADDEDGDGWETATSSDSEDDGSVELESAPPRLGQRVRDMIDEQYTQRYQVPRNPLPRAPPDLPHVLNVLKPHYPRQFRQQLRVSPATFDRLVARLCDDPIFSNNSNNAQIPVENQLAIALYRFGRFGNGAGLQDVANWAGIGQGTVTLVVKRVMTAVLRPDFVGESVRFPTSAEKAAAKRWVQARSCPAWRNGYLFVDGTLVPLFDRPFWYGESYFDRKSNYSLNIQIISLPNLRIVDFGYGFTGAMHDATAWMETRLPHEHATLLAVGEFVWADSAYPISEWVVAPYKK</sequence>
<accession>A0ACB8R0Y0</accession>
<comment type="caution">
    <text evidence="1">The sequence shown here is derived from an EMBL/GenBank/DDBJ whole genome shotgun (WGS) entry which is preliminary data.</text>
</comment>
<evidence type="ECO:0000313" key="1">
    <source>
        <dbReference type="EMBL" id="KAI0037781.1"/>
    </source>
</evidence>
<name>A0ACB8R0Y0_9AGAM</name>
<proteinExistence type="predicted"/>